<accession>A0A9P6QHH1</accession>
<dbReference type="Pfam" id="PF10294">
    <property type="entry name" value="Methyltransf_16"/>
    <property type="match status" value="1"/>
</dbReference>
<keyword evidence="3" id="KW-1185">Reference proteome</keyword>
<dbReference type="PANTHER" id="PTHR23108:SF0">
    <property type="entry name" value="METHYLTRANSFERASE-LIKE PROTEIN 22"/>
    <property type="match status" value="1"/>
</dbReference>
<dbReference type="PANTHER" id="PTHR23108">
    <property type="entry name" value="METHYLTRANSFERASE-RELATED"/>
    <property type="match status" value="1"/>
</dbReference>
<dbReference type="AlphaFoldDB" id="A0A9P6QHH1"/>
<feature type="region of interest" description="Disordered" evidence="1">
    <location>
        <begin position="121"/>
        <end position="140"/>
    </location>
</feature>
<feature type="region of interest" description="Disordered" evidence="1">
    <location>
        <begin position="1"/>
        <end position="80"/>
    </location>
</feature>
<dbReference type="InterPro" id="IPR019410">
    <property type="entry name" value="Methyltransf_16"/>
</dbReference>
<keyword evidence="2" id="KW-0808">Transferase</keyword>
<dbReference type="OrthoDB" id="10255963at2759"/>
<evidence type="ECO:0000313" key="2">
    <source>
        <dbReference type="EMBL" id="KAG0268072.1"/>
    </source>
</evidence>
<sequence length="325" mass="36295">MTSNTRKLSVRREQASPSQSCSGYEDRLNRAYRDNGEDEEDTPIDSLHSGQNVTVADEEREESVKEGKEESNKDEAEYEDEHVLSEVHIHPENGYVDGRLLTSYFTIFPPDYGKIVMAPGQTESASAGDSDDDDDGSHGGIVLEIRHTMGSTLRDVEHRVSFQDTVAMELGAGTGLASIAFDVTCTLDRIFCTDYDDSLLRNCFANIDQNTPEASPSHVQVRRLNWLMDDPLSLSAPDNLDEVEGTTSVVDPFAWTEEDMTLWKAKGSLLFAADDMNVVAQAYEYFVQRVACSSSIQAALLEPPTIKYCDYERSNDLVLFKVWCR</sequence>
<dbReference type="EMBL" id="JAAAJB010000060">
    <property type="protein sequence ID" value="KAG0268072.1"/>
    <property type="molecule type" value="Genomic_DNA"/>
</dbReference>
<feature type="compositionally biased region" description="Basic and acidic residues" evidence="1">
    <location>
        <begin position="24"/>
        <end position="35"/>
    </location>
</feature>
<dbReference type="Proteomes" id="UP000807716">
    <property type="component" value="Unassembled WGS sequence"/>
</dbReference>
<evidence type="ECO:0000256" key="1">
    <source>
        <dbReference type="SAM" id="MobiDB-lite"/>
    </source>
</evidence>
<comment type="caution">
    <text evidence="2">The sequence shown here is derived from an EMBL/GenBank/DDBJ whole genome shotgun (WGS) entry which is preliminary data.</text>
</comment>
<protein>
    <submittedName>
        <fullName evidence="2">Methyltransferase-like protein 22</fullName>
    </submittedName>
</protein>
<dbReference type="Gene3D" id="3.40.50.150">
    <property type="entry name" value="Vaccinia Virus protein VP39"/>
    <property type="match status" value="1"/>
</dbReference>
<feature type="compositionally biased region" description="Basic and acidic residues" evidence="1">
    <location>
        <begin position="62"/>
        <end position="80"/>
    </location>
</feature>
<organism evidence="2 3">
    <name type="scientific">Actinomortierella ambigua</name>
    <dbReference type="NCBI Taxonomy" id="1343610"/>
    <lineage>
        <taxon>Eukaryota</taxon>
        <taxon>Fungi</taxon>
        <taxon>Fungi incertae sedis</taxon>
        <taxon>Mucoromycota</taxon>
        <taxon>Mortierellomycotina</taxon>
        <taxon>Mortierellomycetes</taxon>
        <taxon>Mortierellales</taxon>
        <taxon>Mortierellaceae</taxon>
        <taxon>Actinomortierella</taxon>
    </lineage>
</organism>
<dbReference type="InterPro" id="IPR029063">
    <property type="entry name" value="SAM-dependent_MTases_sf"/>
</dbReference>
<reference evidence="2" key="1">
    <citation type="journal article" date="2020" name="Fungal Divers.">
        <title>Resolving the Mortierellaceae phylogeny through synthesis of multi-gene phylogenetics and phylogenomics.</title>
        <authorList>
            <person name="Vandepol N."/>
            <person name="Liber J."/>
            <person name="Desiro A."/>
            <person name="Na H."/>
            <person name="Kennedy M."/>
            <person name="Barry K."/>
            <person name="Grigoriev I.V."/>
            <person name="Miller A.N."/>
            <person name="O'Donnell K."/>
            <person name="Stajich J.E."/>
            <person name="Bonito G."/>
        </authorList>
    </citation>
    <scope>NUCLEOTIDE SEQUENCE</scope>
    <source>
        <strain evidence="2">BC1065</strain>
    </source>
</reference>
<dbReference type="GO" id="GO:0005634">
    <property type="term" value="C:nucleus"/>
    <property type="evidence" value="ECO:0007669"/>
    <property type="project" value="TreeGrafter"/>
</dbReference>
<gene>
    <name evidence="2" type="primary">METTL22</name>
    <name evidence="2" type="ORF">DFQ27_007576</name>
</gene>
<proteinExistence type="predicted"/>
<dbReference type="GO" id="GO:0032259">
    <property type="term" value="P:methylation"/>
    <property type="evidence" value="ECO:0007669"/>
    <property type="project" value="UniProtKB-KW"/>
</dbReference>
<name>A0A9P6QHH1_9FUNG</name>
<keyword evidence="2" id="KW-0489">Methyltransferase</keyword>
<dbReference type="InterPro" id="IPR038899">
    <property type="entry name" value="METTL22"/>
</dbReference>
<evidence type="ECO:0000313" key="3">
    <source>
        <dbReference type="Proteomes" id="UP000807716"/>
    </source>
</evidence>
<dbReference type="GO" id="GO:0008276">
    <property type="term" value="F:protein methyltransferase activity"/>
    <property type="evidence" value="ECO:0007669"/>
    <property type="project" value="InterPro"/>
</dbReference>